<feature type="region of interest" description="Disordered" evidence="1">
    <location>
        <begin position="155"/>
        <end position="181"/>
    </location>
</feature>
<protein>
    <submittedName>
        <fullName evidence="2">Transcriptional regulator</fullName>
    </submittedName>
</protein>
<evidence type="ECO:0000313" key="2">
    <source>
        <dbReference type="EMBL" id="MBL1102912.1"/>
    </source>
</evidence>
<proteinExistence type="predicted"/>
<feature type="non-terminal residue" evidence="2">
    <location>
        <position position="309"/>
    </location>
</feature>
<reference evidence="2 3" key="1">
    <citation type="submission" date="2021-01" db="EMBL/GenBank/DDBJ databases">
        <title>WGS of actinomycetes isolated from Thailand.</title>
        <authorList>
            <person name="Thawai C."/>
        </authorList>
    </citation>
    <scope>NUCLEOTIDE SEQUENCE [LARGE SCALE GENOMIC DNA]</scope>
    <source>
        <strain evidence="2 3">CA1R205</strain>
    </source>
</reference>
<feature type="non-terminal residue" evidence="2">
    <location>
        <position position="1"/>
    </location>
</feature>
<feature type="region of interest" description="Disordered" evidence="1">
    <location>
        <begin position="270"/>
        <end position="309"/>
    </location>
</feature>
<evidence type="ECO:0000313" key="3">
    <source>
        <dbReference type="Proteomes" id="UP000634229"/>
    </source>
</evidence>
<dbReference type="Proteomes" id="UP000634229">
    <property type="component" value="Unassembled WGS sequence"/>
</dbReference>
<organism evidence="2 3">
    <name type="scientific">Streptomyces coffeae</name>
    <dbReference type="NCBI Taxonomy" id="621382"/>
    <lineage>
        <taxon>Bacteria</taxon>
        <taxon>Bacillati</taxon>
        <taxon>Actinomycetota</taxon>
        <taxon>Actinomycetes</taxon>
        <taxon>Kitasatosporales</taxon>
        <taxon>Streptomycetaceae</taxon>
        <taxon>Streptomyces</taxon>
    </lineage>
</organism>
<comment type="caution">
    <text evidence="2">The sequence shown here is derived from an EMBL/GenBank/DDBJ whole genome shotgun (WGS) entry which is preliminary data.</text>
</comment>
<dbReference type="EMBL" id="JAERRF010000148">
    <property type="protein sequence ID" value="MBL1102912.1"/>
    <property type="molecule type" value="Genomic_DNA"/>
</dbReference>
<name>A0ABS1NS27_9ACTN</name>
<keyword evidence="3" id="KW-1185">Reference proteome</keyword>
<gene>
    <name evidence="2" type="ORF">JK363_41395</name>
</gene>
<evidence type="ECO:0000256" key="1">
    <source>
        <dbReference type="SAM" id="MobiDB-lite"/>
    </source>
</evidence>
<sequence>RSRRRGLDAQVPPLSPVVEMAVMAASKAALPRTTDADPKALITRRTPPAPPQPASTVTIGTANAAEVPLSTLARAGGCCWTGPGAEAAARALLTGILTAAERQRPGTPQVRGVLTQELADRLLPGMPPKFSALTVTDDLEHAMHCAEEHLIAHAHNQQDSQDTEDEQATTKTGEEESRAPGSLVLLAQPDAAHAGRLTALADRTTHAALIVLTLGALPGATSWHIAHDGTATQQTATGGQLDDLQLFHLSPQAGRDVLDVLLTAHDERPRLRRVPGARAATPSPDNLEQGSAEESDDEPPAAGPEPAER</sequence>
<accession>A0ABS1NS27</accession>